<sequence>MSPRKKPFVNPIINLEIGPFAVSMKKRSLESIIPIISNMSIYEKVYQLNLMPKLTPKFHESWECVSRILRSDKEFFINVEDAEFFLSLADILGIESLKTQVLNLIEYHKSINIVEKCKDLEPLIQLQEALLNLNENNLNETKEFITNFIDITNDLDYDVVCNTIITLYYFQITKRTIFDQLLEILNLQFRFTEIKRFVEIKNQNKIKFDEWIKISQTNEFIKLFSHDNIDLLNKIATNVCFNINEKIKIALPGIENIYYSHSLICLAAYFDATKCFNFLEINNAEFDPNILIQYAVIGGNPDIIHFCESCQCKYNNLLSFAIIHHHNEIVEWLYENKNGRSFKPNLIDLCISKNNFYALSYLLRNNCNFSNDITNNSLLQGNVLLAKFTLKILGRSKYSDQNEWVFCACESGNLNAIEFALNEVGDKFEINDSTWNPLNFSCSIGNFEMYKLIKEANPKHIFRKISTTFDKIPLKFNGFIAELGVSKPALDCAIRGRNIDIIRDVIISLDSKELNQPMYNGYNALCCAIDVNNKDIIHLLLENDKIDINANQVPEKLKDLNYTEDIMYHENDPQYIAPLHVACKKGEKDVVQLLLQQKNIDINAISITHKNAYFTPLHFAVFYGHVDIVNLLLSCENIKPDKRAYIKTDYVNFIYF</sequence>
<name>A0A1J4KG32_9EUKA</name>
<dbReference type="InterPro" id="IPR002110">
    <property type="entry name" value="Ankyrin_rpt"/>
</dbReference>
<organism evidence="3 4">
    <name type="scientific">Tritrichomonas foetus</name>
    <dbReference type="NCBI Taxonomy" id="1144522"/>
    <lineage>
        <taxon>Eukaryota</taxon>
        <taxon>Metamonada</taxon>
        <taxon>Parabasalia</taxon>
        <taxon>Tritrichomonadida</taxon>
        <taxon>Tritrichomonadidae</taxon>
        <taxon>Tritrichomonas</taxon>
    </lineage>
</organism>
<dbReference type="SMART" id="SM00248">
    <property type="entry name" value="ANK"/>
    <property type="match status" value="7"/>
</dbReference>
<dbReference type="EMBL" id="MLAK01000627">
    <property type="protein sequence ID" value="OHT09896.1"/>
    <property type="molecule type" value="Genomic_DNA"/>
</dbReference>
<dbReference type="PROSITE" id="PS50088">
    <property type="entry name" value="ANK_REPEAT"/>
    <property type="match status" value="1"/>
</dbReference>
<dbReference type="PANTHER" id="PTHR24159">
    <property type="match status" value="1"/>
</dbReference>
<dbReference type="Pfam" id="PF11929">
    <property type="entry name" value="DUF3447"/>
    <property type="match status" value="1"/>
</dbReference>
<dbReference type="Pfam" id="PF12796">
    <property type="entry name" value="Ank_2"/>
    <property type="match status" value="1"/>
</dbReference>
<evidence type="ECO:0000313" key="3">
    <source>
        <dbReference type="EMBL" id="OHT09896.1"/>
    </source>
</evidence>
<dbReference type="SUPFAM" id="SSF48403">
    <property type="entry name" value="Ankyrin repeat"/>
    <property type="match status" value="2"/>
</dbReference>
<reference evidence="3" key="1">
    <citation type="submission" date="2016-10" db="EMBL/GenBank/DDBJ databases">
        <authorList>
            <person name="Benchimol M."/>
            <person name="Almeida L.G."/>
            <person name="Vasconcelos A.T."/>
            <person name="Perreira-Neves A."/>
            <person name="Rosa I.A."/>
            <person name="Tasca T."/>
            <person name="Bogo M.R."/>
            <person name="de Souza W."/>
        </authorList>
    </citation>
    <scope>NUCLEOTIDE SEQUENCE [LARGE SCALE GENOMIC DNA]</scope>
    <source>
        <strain evidence="3">K</strain>
    </source>
</reference>
<accession>A0A1J4KG32</accession>
<dbReference type="VEuPathDB" id="TrichDB:TRFO_04446"/>
<dbReference type="InterPro" id="IPR020683">
    <property type="entry name" value="DUF3447"/>
</dbReference>
<proteinExistence type="predicted"/>
<feature type="repeat" description="ANK" evidence="1">
    <location>
        <begin position="612"/>
        <end position="634"/>
    </location>
</feature>
<dbReference type="PANTHER" id="PTHR24159:SF5">
    <property type="entry name" value="ANK_REP_REGION DOMAIN-CONTAINING PROTEIN"/>
    <property type="match status" value="1"/>
</dbReference>
<evidence type="ECO:0000256" key="1">
    <source>
        <dbReference type="PROSITE-ProRule" id="PRU00023"/>
    </source>
</evidence>
<feature type="domain" description="DUF3447" evidence="2">
    <location>
        <begin position="291"/>
        <end position="359"/>
    </location>
</feature>
<dbReference type="GeneID" id="94826606"/>
<dbReference type="RefSeq" id="XP_068363032.1">
    <property type="nucleotide sequence ID" value="XM_068491902.1"/>
</dbReference>
<keyword evidence="4" id="KW-1185">Reference proteome</keyword>
<protein>
    <recommendedName>
        <fullName evidence="2">DUF3447 domain-containing protein</fullName>
    </recommendedName>
</protein>
<evidence type="ECO:0000313" key="4">
    <source>
        <dbReference type="Proteomes" id="UP000179807"/>
    </source>
</evidence>
<dbReference type="AlphaFoldDB" id="A0A1J4KG32"/>
<dbReference type="InterPro" id="IPR036770">
    <property type="entry name" value="Ankyrin_rpt-contain_sf"/>
</dbReference>
<comment type="caution">
    <text evidence="3">The sequence shown here is derived from an EMBL/GenBank/DDBJ whole genome shotgun (WGS) entry which is preliminary data.</text>
</comment>
<keyword evidence="1" id="KW-0040">ANK repeat</keyword>
<dbReference type="Proteomes" id="UP000179807">
    <property type="component" value="Unassembled WGS sequence"/>
</dbReference>
<dbReference type="Gene3D" id="1.25.40.20">
    <property type="entry name" value="Ankyrin repeat-containing domain"/>
    <property type="match status" value="3"/>
</dbReference>
<gene>
    <name evidence="3" type="ORF">TRFO_04446</name>
</gene>
<dbReference type="PROSITE" id="PS50297">
    <property type="entry name" value="ANK_REP_REGION"/>
    <property type="match status" value="1"/>
</dbReference>
<evidence type="ECO:0000259" key="2">
    <source>
        <dbReference type="Pfam" id="PF11929"/>
    </source>
</evidence>
<dbReference type="OrthoDB" id="10257049at2759"/>